<name>A0A9D3YT20_DREPO</name>
<gene>
    <name evidence="4" type="ORF">DPMN_066205</name>
</gene>
<evidence type="ECO:0000313" key="4">
    <source>
        <dbReference type="EMBL" id="KAH3706815.1"/>
    </source>
</evidence>
<evidence type="ECO:0000313" key="5">
    <source>
        <dbReference type="Proteomes" id="UP000828390"/>
    </source>
</evidence>
<dbReference type="InterPro" id="IPR036514">
    <property type="entry name" value="SGNH_hydro_sf"/>
</dbReference>
<keyword evidence="1" id="KW-0862">Zinc</keyword>
<evidence type="ECO:0000256" key="2">
    <source>
        <dbReference type="SAM" id="MobiDB-lite"/>
    </source>
</evidence>
<dbReference type="GO" id="GO:0008270">
    <property type="term" value="F:zinc ion binding"/>
    <property type="evidence" value="ECO:0007669"/>
    <property type="project" value="UniProtKB-KW"/>
</dbReference>
<protein>
    <recommendedName>
        <fullName evidence="3">CCHC-type domain-containing protein</fullName>
    </recommendedName>
</protein>
<organism evidence="4 5">
    <name type="scientific">Dreissena polymorpha</name>
    <name type="common">Zebra mussel</name>
    <name type="synonym">Mytilus polymorpha</name>
    <dbReference type="NCBI Taxonomy" id="45954"/>
    <lineage>
        <taxon>Eukaryota</taxon>
        <taxon>Metazoa</taxon>
        <taxon>Spiralia</taxon>
        <taxon>Lophotrochozoa</taxon>
        <taxon>Mollusca</taxon>
        <taxon>Bivalvia</taxon>
        <taxon>Autobranchia</taxon>
        <taxon>Heteroconchia</taxon>
        <taxon>Euheterodonta</taxon>
        <taxon>Imparidentia</taxon>
        <taxon>Neoheterodontei</taxon>
        <taxon>Myida</taxon>
        <taxon>Dreissenoidea</taxon>
        <taxon>Dreissenidae</taxon>
        <taxon>Dreissena</taxon>
    </lineage>
</organism>
<feature type="region of interest" description="Disordered" evidence="2">
    <location>
        <begin position="568"/>
        <end position="604"/>
    </location>
</feature>
<dbReference type="AlphaFoldDB" id="A0A9D3YT20"/>
<dbReference type="PROSITE" id="PS50158">
    <property type="entry name" value="ZF_CCHC"/>
    <property type="match status" value="1"/>
</dbReference>
<dbReference type="EMBL" id="JAIWYP010000014">
    <property type="protein sequence ID" value="KAH3706815.1"/>
    <property type="molecule type" value="Genomic_DNA"/>
</dbReference>
<proteinExistence type="predicted"/>
<dbReference type="SUPFAM" id="SSF52266">
    <property type="entry name" value="SGNH hydrolase"/>
    <property type="match status" value="1"/>
</dbReference>
<dbReference type="Proteomes" id="UP000828390">
    <property type="component" value="Unassembled WGS sequence"/>
</dbReference>
<feature type="domain" description="CCHC-type" evidence="3">
    <location>
        <begin position="683"/>
        <end position="697"/>
    </location>
</feature>
<dbReference type="InterPro" id="IPR001878">
    <property type="entry name" value="Znf_CCHC"/>
</dbReference>
<keyword evidence="1" id="KW-0863">Zinc-finger</keyword>
<keyword evidence="5" id="KW-1185">Reference proteome</keyword>
<dbReference type="Gene3D" id="3.40.50.1110">
    <property type="entry name" value="SGNH hydrolase"/>
    <property type="match status" value="1"/>
</dbReference>
<reference evidence="4" key="2">
    <citation type="submission" date="2020-11" db="EMBL/GenBank/DDBJ databases">
        <authorList>
            <person name="McCartney M.A."/>
            <person name="Auch B."/>
            <person name="Kono T."/>
            <person name="Mallez S."/>
            <person name="Becker A."/>
            <person name="Gohl D.M."/>
            <person name="Silverstein K.A.T."/>
            <person name="Koren S."/>
            <person name="Bechman K.B."/>
            <person name="Herman A."/>
            <person name="Abrahante J.E."/>
            <person name="Garbe J."/>
        </authorList>
    </citation>
    <scope>NUCLEOTIDE SEQUENCE</scope>
    <source>
        <strain evidence="4">Duluth1</strain>
        <tissue evidence="4">Whole animal</tissue>
    </source>
</reference>
<dbReference type="GO" id="GO:0003676">
    <property type="term" value="F:nucleic acid binding"/>
    <property type="evidence" value="ECO:0007669"/>
    <property type="project" value="InterPro"/>
</dbReference>
<reference evidence="4" key="1">
    <citation type="journal article" date="2019" name="bioRxiv">
        <title>The Genome of the Zebra Mussel, Dreissena polymorpha: A Resource for Invasive Species Research.</title>
        <authorList>
            <person name="McCartney M.A."/>
            <person name="Auch B."/>
            <person name="Kono T."/>
            <person name="Mallez S."/>
            <person name="Zhang Y."/>
            <person name="Obille A."/>
            <person name="Becker A."/>
            <person name="Abrahante J.E."/>
            <person name="Garbe J."/>
            <person name="Badalamenti J.P."/>
            <person name="Herman A."/>
            <person name="Mangelson H."/>
            <person name="Liachko I."/>
            <person name="Sullivan S."/>
            <person name="Sone E.D."/>
            <person name="Koren S."/>
            <person name="Silverstein K.A.T."/>
            <person name="Beckman K.B."/>
            <person name="Gohl D.M."/>
        </authorList>
    </citation>
    <scope>NUCLEOTIDE SEQUENCE</scope>
    <source>
        <strain evidence="4">Duluth1</strain>
        <tissue evidence="4">Whole animal</tissue>
    </source>
</reference>
<dbReference type="CDD" id="cd00229">
    <property type="entry name" value="SGNH_hydrolase"/>
    <property type="match status" value="1"/>
</dbReference>
<keyword evidence="1" id="KW-0479">Metal-binding</keyword>
<evidence type="ECO:0000256" key="1">
    <source>
        <dbReference type="PROSITE-ProRule" id="PRU00047"/>
    </source>
</evidence>
<comment type="caution">
    <text evidence="4">The sequence shown here is derived from an EMBL/GenBank/DDBJ whole genome shotgun (WGS) entry which is preliminary data.</text>
</comment>
<evidence type="ECO:0000259" key="3">
    <source>
        <dbReference type="PROSITE" id="PS50158"/>
    </source>
</evidence>
<sequence length="702" mass="80517">MAERIQNCALIATKKSGLEKTSGPMETRDYELNSEKAMKKKLYATTRDHAIVKVTGGGLKIEFSTGMYELFKSCADEFYQSETLKFKCQKTPVYDNIGSLVETKYRLSSGRNGVYTINLYHTKCSCLVNGKMVNQFAESDLLEIIQLTSNKLISENLTVDEVNAKFQEILQECMLVLTNKQTEEKDVCCLRPEINDFNFMVNTKQPEHFESVLKVQHVTIDASTQTESTGIEFDFETLFCLIQTIQKSVSDMRKDVCEHSLNTNRGFNELKDIIHSVKVISTTNSRGTDDKCDCLQENVQYLKQTLDQLNISVQKKFQSLGDILKANSLPSVLSKDYRNGSVEATSKRMSDDSVENDTLLETEQMTLEPSPQAISDIQESTVHFEEETNKGEHRSNITPQTSKTLLIGDSIMRGINKRGLCESVDICTLPGKTMLDICEKLRKMNISDLSKIIIFAGGNDVSNGQPISIIKDVILQTSQCIQDQTNCEIFICKISPRRDVDVRDFNSMLEDVSSELPVKLIDCYNCFVYGNGQLANRLFRPDGIHPSNYGSSSLVAAINEVVHITKKRMQQQQQQHRQLDQNQRRRTSNGDFKNGHREYRSAKPNFQYGLHGFRNGHRDFRSGYHDFRKGHHDFRNGHHNFFRQHDLRNAHLDTRSEYQDCHNENRDFRYVRRHVNHENSRHCTNCGRQNHVTRDCRLPKRQ</sequence>
<accession>A0A9D3YT20</accession>